<reference evidence="1 2" key="1">
    <citation type="submission" date="2021-01" db="EMBL/GenBank/DDBJ databases">
        <title>Roseomonas sp. nov, a bacterium isolated from an oil production mixture in Yumen Oilfield.</title>
        <authorList>
            <person name="Wu D."/>
        </authorList>
    </citation>
    <scope>NUCLEOTIDE SEQUENCE [LARGE SCALE GENOMIC DNA]</scope>
    <source>
        <strain evidence="1 2">ROY-5-3</strain>
    </source>
</reference>
<organism evidence="1 2">
    <name type="scientific">Falsiroseomonas oleicola</name>
    <dbReference type="NCBI Taxonomy" id="2801474"/>
    <lineage>
        <taxon>Bacteria</taxon>
        <taxon>Pseudomonadati</taxon>
        <taxon>Pseudomonadota</taxon>
        <taxon>Alphaproteobacteria</taxon>
        <taxon>Acetobacterales</taxon>
        <taxon>Roseomonadaceae</taxon>
        <taxon>Falsiroseomonas</taxon>
    </lineage>
</organism>
<sequence>MSDDADGRELTMLRAELAQTRELATVSLKAAISALSGLQALLQGIRAESLLGTGQLPEPSLRQAEQHVDRGLSILRAAIEEVSLDSR</sequence>
<name>A0ABS6HAZ1_9PROT</name>
<dbReference type="Proteomes" id="UP000689967">
    <property type="component" value="Unassembled WGS sequence"/>
</dbReference>
<proteinExistence type="predicted"/>
<evidence type="ECO:0000313" key="2">
    <source>
        <dbReference type="Proteomes" id="UP000689967"/>
    </source>
</evidence>
<dbReference type="EMBL" id="JAERQM010000005">
    <property type="protein sequence ID" value="MBU8545511.1"/>
    <property type="molecule type" value="Genomic_DNA"/>
</dbReference>
<dbReference type="RefSeq" id="WP_216877514.1">
    <property type="nucleotide sequence ID" value="NZ_JAERQM010000005.1"/>
</dbReference>
<evidence type="ECO:0000313" key="1">
    <source>
        <dbReference type="EMBL" id="MBU8545511.1"/>
    </source>
</evidence>
<gene>
    <name evidence="1" type="ORF">JJQ90_17435</name>
</gene>
<protein>
    <submittedName>
        <fullName evidence="1">Uncharacterized protein</fullName>
    </submittedName>
</protein>
<comment type="caution">
    <text evidence="1">The sequence shown here is derived from an EMBL/GenBank/DDBJ whole genome shotgun (WGS) entry which is preliminary data.</text>
</comment>
<accession>A0ABS6HAZ1</accession>
<keyword evidence="2" id="KW-1185">Reference proteome</keyword>